<dbReference type="InterPro" id="IPR014710">
    <property type="entry name" value="RmlC-like_jellyroll"/>
</dbReference>
<evidence type="ECO:0000259" key="4">
    <source>
        <dbReference type="PROSITE" id="PS01124"/>
    </source>
</evidence>
<evidence type="ECO:0000256" key="2">
    <source>
        <dbReference type="ARBA" id="ARBA00023125"/>
    </source>
</evidence>
<gene>
    <name evidence="5" type="ORF">L0P57_06385</name>
</gene>
<dbReference type="PROSITE" id="PS00041">
    <property type="entry name" value="HTH_ARAC_FAMILY_1"/>
    <property type="match status" value="1"/>
</dbReference>
<keyword evidence="1" id="KW-0805">Transcription regulation</keyword>
<dbReference type="InterPro" id="IPR003313">
    <property type="entry name" value="AraC-bd"/>
</dbReference>
<dbReference type="RefSeq" id="WP_237966674.1">
    <property type="nucleotide sequence ID" value="NZ_JAKNHQ010000007.1"/>
</dbReference>
<keyword evidence="2" id="KW-0238">DNA-binding</keyword>
<name>A0ABS9MJC9_9FIRM</name>
<dbReference type="SUPFAM" id="SSF51182">
    <property type="entry name" value="RmlC-like cupins"/>
    <property type="match status" value="1"/>
</dbReference>
<dbReference type="PRINTS" id="PR00032">
    <property type="entry name" value="HTHARAC"/>
</dbReference>
<dbReference type="PROSITE" id="PS01124">
    <property type="entry name" value="HTH_ARAC_FAMILY_2"/>
    <property type="match status" value="1"/>
</dbReference>
<dbReference type="Pfam" id="PF12833">
    <property type="entry name" value="HTH_18"/>
    <property type="match status" value="1"/>
</dbReference>
<evidence type="ECO:0000256" key="3">
    <source>
        <dbReference type="ARBA" id="ARBA00023163"/>
    </source>
</evidence>
<sequence length="309" mass="34967">MDVFSPLVNQGIALDYLISVHYYEFTQDFSSPKVAHDCWEFLYVDNGQVEVSTEHAIYLLRKGDIIFHKPEEVHSISVRGAHTPNLILVNFCCHSPAMRFFEHKILRVSDSESLLLAAMIREARNAYATPLDAPPSQPLERRENAPFGAEQLIRISLEQMLIDLIRKGNIVDANLKISSSIREKANQDTFTKIITYLENNVHRSLTLDDVCQNNLIGRSNLQKMFRAKTGGGVMEYFCRLKIEAAKRLIRQGGQNFTEIAHALGFSTIHYFSRRFKAITGMTPTEYASSVKLRAEEDVSVEGPSVQIAT</sequence>
<dbReference type="SMART" id="SM00342">
    <property type="entry name" value="HTH_ARAC"/>
    <property type="match status" value="1"/>
</dbReference>
<dbReference type="SUPFAM" id="SSF46689">
    <property type="entry name" value="Homeodomain-like"/>
    <property type="match status" value="1"/>
</dbReference>
<dbReference type="Pfam" id="PF02311">
    <property type="entry name" value="AraC_binding"/>
    <property type="match status" value="1"/>
</dbReference>
<feature type="domain" description="HTH araC/xylS-type" evidence="4">
    <location>
        <begin position="191"/>
        <end position="289"/>
    </location>
</feature>
<dbReference type="Gene3D" id="1.10.10.60">
    <property type="entry name" value="Homeodomain-like"/>
    <property type="match status" value="1"/>
</dbReference>
<reference evidence="5 6" key="1">
    <citation type="submission" date="2022-01" db="EMBL/GenBank/DDBJ databases">
        <title>Collection of gut derived symbiotic bacterial strains cultured from healthy donors.</title>
        <authorList>
            <person name="Lin H."/>
            <person name="Kohout C."/>
            <person name="Waligurski E."/>
            <person name="Pamer E.G."/>
        </authorList>
    </citation>
    <scope>NUCLEOTIDE SEQUENCE [LARGE SCALE GENOMIC DNA]</scope>
    <source>
        <strain evidence="5 6">DFI.7.58</strain>
    </source>
</reference>
<organism evidence="5 6">
    <name type="scientific">Anaeromassilibacillus senegalensis</name>
    <dbReference type="NCBI Taxonomy" id="1673717"/>
    <lineage>
        <taxon>Bacteria</taxon>
        <taxon>Bacillati</taxon>
        <taxon>Bacillota</taxon>
        <taxon>Clostridia</taxon>
        <taxon>Eubacteriales</taxon>
        <taxon>Acutalibacteraceae</taxon>
        <taxon>Anaeromassilibacillus</taxon>
    </lineage>
</organism>
<evidence type="ECO:0000313" key="6">
    <source>
        <dbReference type="Proteomes" id="UP001298681"/>
    </source>
</evidence>
<dbReference type="InterPro" id="IPR018062">
    <property type="entry name" value="HTH_AraC-typ_CS"/>
</dbReference>
<keyword evidence="3" id="KW-0804">Transcription</keyword>
<dbReference type="Proteomes" id="UP001298681">
    <property type="component" value="Unassembled WGS sequence"/>
</dbReference>
<dbReference type="EMBL" id="JAKNHQ010000007">
    <property type="protein sequence ID" value="MCG4610559.1"/>
    <property type="molecule type" value="Genomic_DNA"/>
</dbReference>
<protein>
    <submittedName>
        <fullName evidence="5">AraC family transcriptional regulator</fullName>
    </submittedName>
</protein>
<dbReference type="InterPro" id="IPR018060">
    <property type="entry name" value="HTH_AraC"/>
</dbReference>
<dbReference type="InterPro" id="IPR011051">
    <property type="entry name" value="RmlC_Cupin_sf"/>
</dbReference>
<accession>A0ABS9MJC9</accession>
<dbReference type="Gene3D" id="2.60.120.10">
    <property type="entry name" value="Jelly Rolls"/>
    <property type="match status" value="1"/>
</dbReference>
<evidence type="ECO:0000256" key="1">
    <source>
        <dbReference type="ARBA" id="ARBA00023015"/>
    </source>
</evidence>
<dbReference type="InterPro" id="IPR020449">
    <property type="entry name" value="Tscrpt_reg_AraC-type_HTH"/>
</dbReference>
<proteinExistence type="predicted"/>
<dbReference type="PANTHER" id="PTHR43280:SF2">
    <property type="entry name" value="HTH-TYPE TRANSCRIPTIONAL REGULATOR EXSA"/>
    <property type="match status" value="1"/>
</dbReference>
<dbReference type="InterPro" id="IPR009057">
    <property type="entry name" value="Homeodomain-like_sf"/>
</dbReference>
<dbReference type="PANTHER" id="PTHR43280">
    <property type="entry name" value="ARAC-FAMILY TRANSCRIPTIONAL REGULATOR"/>
    <property type="match status" value="1"/>
</dbReference>
<evidence type="ECO:0000313" key="5">
    <source>
        <dbReference type="EMBL" id="MCG4610559.1"/>
    </source>
</evidence>
<comment type="caution">
    <text evidence="5">The sequence shown here is derived from an EMBL/GenBank/DDBJ whole genome shotgun (WGS) entry which is preliminary data.</text>
</comment>
<keyword evidence="6" id="KW-1185">Reference proteome</keyword>